<dbReference type="AlphaFoldDB" id="K8EKS6"/>
<sequence length="72" mass="8521">MGIEDTWEDCTIYLVGFLVKQDEKSKLIHKTLIFSSCHSINNVKEFIHEKFKGVTHIDYIDIWNDDALRLKH</sequence>
<evidence type="ECO:0000313" key="2">
    <source>
        <dbReference type="Proteomes" id="UP000000212"/>
    </source>
</evidence>
<dbReference type="EMBL" id="HE999757">
    <property type="protein sequence ID" value="CCO12463.2"/>
    <property type="molecule type" value="Genomic_DNA"/>
</dbReference>
<evidence type="ECO:0000313" key="1">
    <source>
        <dbReference type="EMBL" id="CCO12463.2"/>
    </source>
</evidence>
<gene>
    <name evidence="1" type="ORF">BN424_3042</name>
</gene>
<reference evidence="2" key="1">
    <citation type="journal article" date="2013" name="Genome Announc.">
        <title>Complete Chromosome Sequence of Carnobacterium maltaromaticum LMA 28.</title>
        <authorList>
            <person name="Cailliez-Grimal C."/>
            <person name="Chaillou S."/>
            <person name="Anba-Mondoloni J."/>
            <person name="Loux V."/>
            <person name="Afzal M.I."/>
            <person name="Rahman A."/>
            <person name="Kergourlay G."/>
            <person name="Champomier-Verges M.C."/>
            <person name="Zagorec M."/>
            <person name="Dalgaard P."/>
            <person name="Leisner J.J."/>
            <person name="Prevost H."/>
            <person name="Revol-Junelles A.M."/>
            <person name="Borges F."/>
        </authorList>
    </citation>
    <scope>NUCLEOTIDE SEQUENCE</scope>
    <source>
        <strain evidence="2">LMA28</strain>
    </source>
</reference>
<accession>K8EKS6</accession>
<name>K8EKS6_CARML</name>
<dbReference type="OrthoDB" id="9980729at2"/>
<dbReference type="RefSeq" id="WP_015077467.1">
    <property type="nucleotide sequence ID" value="NC_019425.2"/>
</dbReference>
<organism evidence="1 2">
    <name type="scientific">Carnobacterium maltaromaticum LMA28</name>
    <dbReference type="NCBI Taxonomy" id="1234679"/>
    <lineage>
        <taxon>Bacteria</taxon>
        <taxon>Bacillati</taxon>
        <taxon>Bacillota</taxon>
        <taxon>Bacilli</taxon>
        <taxon>Lactobacillales</taxon>
        <taxon>Carnobacteriaceae</taxon>
        <taxon>Carnobacterium</taxon>
    </lineage>
</organism>
<dbReference type="HOGENOM" id="CLU_198114_0_0_9"/>
<dbReference type="STRING" id="1234679.BN424_3042"/>
<keyword evidence="2" id="KW-1185">Reference proteome</keyword>
<protein>
    <submittedName>
        <fullName evidence="1">Uncharacterized protein</fullName>
    </submittedName>
</protein>
<dbReference type="KEGG" id="cml:BN424_3042"/>
<proteinExistence type="predicted"/>
<dbReference type="Proteomes" id="UP000000212">
    <property type="component" value="Chromosome"/>
</dbReference>